<accession>A0A6A6M729</accession>
<protein>
    <recommendedName>
        <fullName evidence="10">Aquaporin NIP7-1</fullName>
    </recommendedName>
</protein>
<feature type="transmembrane region" description="Helical" evidence="7">
    <location>
        <begin position="87"/>
        <end position="106"/>
    </location>
</feature>
<keyword evidence="5 7" id="KW-0472">Membrane</keyword>
<dbReference type="InterPro" id="IPR023271">
    <property type="entry name" value="Aquaporin-like"/>
</dbReference>
<feature type="transmembrane region" description="Helical" evidence="7">
    <location>
        <begin position="230"/>
        <end position="252"/>
    </location>
</feature>
<organism evidence="8 9">
    <name type="scientific">Hevea brasiliensis</name>
    <name type="common">Para rubber tree</name>
    <name type="synonym">Siphonia brasiliensis</name>
    <dbReference type="NCBI Taxonomy" id="3981"/>
    <lineage>
        <taxon>Eukaryota</taxon>
        <taxon>Viridiplantae</taxon>
        <taxon>Streptophyta</taxon>
        <taxon>Embryophyta</taxon>
        <taxon>Tracheophyta</taxon>
        <taxon>Spermatophyta</taxon>
        <taxon>Magnoliopsida</taxon>
        <taxon>eudicotyledons</taxon>
        <taxon>Gunneridae</taxon>
        <taxon>Pentapetalae</taxon>
        <taxon>rosids</taxon>
        <taxon>fabids</taxon>
        <taxon>Malpighiales</taxon>
        <taxon>Euphorbiaceae</taxon>
        <taxon>Crotonoideae</taxon>
        <taxon>Micrandreae</taxon>
        <taxon>Hevea</taxon>
    </lineage>
</organism>
<gene>
    <name evidence="8" type="ORF">GH714_003241</name>
</gene>
<evidence type="ECO:0000256" key="3">
    <source>
        <dbReference type="ARBA" id="ARBA00022692"/>
    </source>
</evidence>
<dbReference type="PRINTS" id="PR00783">
    <property type="entry name" value="MINTRINSICP"/>
</dbReference>
<feature type="transmembrane region" description="Helical" evidence="7">
    <location>
        <begin position="272"/>
        <end position="293"/>
    </location>
</feature>
<dbReference type="Gene3D" id="1.20.1080.10">
    <property type="entry name" value="Glycerol uptake facilitator protein"/>
    <property type="match status" value="1"/>
</dbReference>
<dbReference type="AlphaFoldDB" id="A0A6A6M729"/>
<feature type="transmembrane region" description="Helical" evidence="7">
    <location>
        <begin position="118"/>
        <end position="136"/>
    </location>
</feature>
<dbReference type="Proteomes" id="UP000467840">
    <property type="component" value="Chromosome 14"/>
</dbReference>
<evidence type="ECO:0000256" key="4">
    <source>
        <dbReference type="ARBA" id="ARBA00022989"/>
    </source>
</evidence>
<dbReference type="PANTHER" id="PTHR45724">
    <property type="entry name" value="AQUAPORIN NIP2-1"/>
    <property type="match status" value="1"/>
</dbReference>
<evidence type="ECO:0000313" key="9">
    <source>
        <dbReference type="Proteomes" id="UP000467840"/>
    </source>
</evidence>
<feature type="transmembrane region" description="Helical" evidence="7">
    <location>
        <begin position="165"/>
        <end position="182"/>
    </location>
</feature>
<dbReference type="EMBL" id="JAAGAX010000006">
    <property type="protein sequence ID" value="KAF2309490.1"/>
    <property type="molecule type" value="Genomic_DNA"/>
</dbReference>
<dbReference type="GO" id="GO:0016020">
    <property type="term" value="C:membrane"/>
    <property type="evidence" value="ECO:0007669"/>
    <property type="project" value="UniProtKB-SubCell"/>
</dbReference>
<evidence type="ECO:0000256" key="5">
    <source>
        <dbReference type="ARBA" id="ARBA00023136"/>
    </source>
</evidence>
<evidence type="ECO:0000256" key="6">
    <source>
        <dbReference type="RuleBase" id="RU000477"/>
    </source>
</evidence>
<dbReference type="InterPro" id="IPR022357">
    <property type="entry name" value="MIP_CS"/>
</dbReference>
<evidence type="ECO:0000256" key="2">
    <source>
        <dbReference type="ARBA" id="ARBA00022448"/>
    </source>
</evidence>
<comment type="caution">
    <text evidence="8">The sequence shown here is derived from an EMBL/GenBank/DDBJ whole genome shotgun (WGS) entry which is preliminary data.</text>
</comment>
<keyword evidence="3 6" id="KW-0812">Transmembrane</keyword>
<evidence type="ECO:0000256" key="1">
    <source>
        <dbReference type="ARBA" id="ARBA00004141"/>
    </source>
</evidence>
<dbReference type="PANTHER" id="PTHR45724:SF26">
    <property type="entry name" value="AQUAPORIN NIP7-1-RELATED"/>
    <property type="match status" value="1"/>
</dbReference>
<dbReference type="PROSITE" id="PS00221">
    <property type="entry name" value="MIP"/>
    <property type="match status" value="1"/>
</dbReference>
<keyword evidence="9" id="KW-1185">Reference proteome</keyword>
<dbReference type="SUPFAM" id="SSF81338">
    <property type="entry name" value="Aquaporin-like"/>
    <property type="match status" value="1"/>
</dbReference>
<evidence type="ECO:0008006" key="10">
    <source>
        <dbReference type="Google" id="ProtNLM"/>
    </source>
</evidence>
<reference evidence="8 9" key="1">
    <citation type="journal article" date="2020" name="Mol. Plant">
        <title>The Chromosome-Based Rubber Tree Genome Provides New Insights into Spurge Genome Evolution and Rubber Biosynthesis.</title>
        <authorList>
            <person name="Liu J."/>
            <person name="Shi C."/>
            <person name="Shi C.C."/>
            <person name="Li W."/>
            <person name="Zhang Q.J."/>
            <person name="Zhang Y."/>
            <person name="Li K."/>
            <person name="Lu H.F."/>
            <person name="Shi C."/>
            <person name="Zhu S.T."/>
            <person name="Xiao Z.Y."/>
            <person name="Nan H."/>
            <person name="Yue Y."/>
            <person name="Zhu X.G."/>
            <person name="Wu Y."/>
            <person name="Hong X.N."/>
            <person name="Fan G.Y."/>
            <person name="Tong Y."/>
            <person name="Zhang D."/>
            <person name="Mao C.L."/>
            <person name="Liu Y.L."/>
            <person name="Hao S.J."/>
            <person name="Liu W.Q."/>
            <person name="Lv M.Q."/>
            <person name="Zhang H.B."/>
            <person name="Liu Y."/>
            <person name="Hu-Tang G.R."/>
            <person name="Wang J.P."/>
            <person name="Wang J.H."/>
            <person name="Sun Y.H."/>
            <person name="Ni S.B."/>
            <person name="Chen W.B."/>
            <person name="Zhang X.C."/>
            <person name="Jiao Y.N."/>
            <person name="Eichler E.E."/>
            <person name="Li G.H."/>
            <person name="Liu X."/>
            <person name="Gao L.Z."/>
        </authorList>
    </citation>
    <scope>NUCLEOTIDE SEQUENCE [LARGE SCALE GENOMIC DNA]</scope>
    <source>
        <strain evidence="9">cv. GT1</strain>
        <tissue evidence="8">Leaf</tissue>
    </source>
</reference>
<dbReference type="InterPro" id="IPR000425">
    <property type="entry name" value="MIP"/>
</dbReference>
<dbReference type="GO" id="GO:0015267">
    <property type="term" value="F:channel activity"/>
    <property type="evidence" value="ECO:0007669"/>
    <property type="project" value="InterPro"/>
</dbReference>
<evidence type="ECO:0000313" key="8">
    <source>
        <dbReference type="EMBL" id="KAF2309490.1"/>
    </source>
</evidence>
<feature type="transmembrane region" description="Helical" evidence="7">
    <location>
        <begin position="202"/>
        <end position="223"/>
    </location>
</feature>
<dbReference type="Pfam" id="PF00230">
    <property type="entry name" value="MIP"/>
    <property type="match status" value="1"/>
</dbReference>
<dbReference type="InterPro" id="IPR034294">
    <property type="entry name" value="Aquaporin_transptr"/>
</dbReference>
<name>A0A6A6M729_HEVBR</name>
<sequence>MDLDGELVNRAFPQACLDGYIVVLDLLFCSPWILDHLIKALADWTSGLSRDCPEMGSNAMSIDGDVFAKYSVSRCLPEGMDLNPARMVLAEMMGTFVLMFCVCGIIGTTQITRGQVALLEYASTAGLSVIVLVFALGPISGAHVNPAVTIAFAAFGHFPWSRVPFYVLAQIVGSILATYVGKCVYDIKPELMVTQPLQDCNSAFWVEFIATFIIMFLIASLTYQKSVGHLSGFIVGLSIGLAVLITGPLSGGSLNPARSLGPAIISWNFKDIWVYITAPVIGSLAGALMFHALRIQSRPCTSTDSSTNAGLLGHSIAIRRS</sequence>
<proteinExistence type="inferred from homology"/>
<comment type="similarity">
    <text evidence="6">Belongs to the MIP/aquaporin (TC 1.A.8) family.</text>
</comment>
<comment type="subcellular location">
    <subcellularLocation>
        <location evidence="1">Membrane</location>
        <topology evidence="1">Multi-pass membrane protein</topology>
    </subcellularLocation>
</comment>
<keyword evidence="2 6" id="KW-0813">Transport</keyword>
<evidence type="ECO:0000256" key="7">
    <source>
        <dbReference type="SAM" id="Phobius"/>
    </source>
</evidence>
<keyword evidence="4 7" id="KW-1133">Transmembrane helix</keyword>